<evidence type="ECO:0000313" key="2">
    <source>
        <dbReference type="Proteomes" id="UP000886520"/>
    </source>
</evidence>
<organism evidence="1 2">
    <name type="scientific">Adiantum capillus-veneris</name>
    <name type="common">Maidenhair fern</name>
    <dbReference type="NCBI Taxonomy" id="13818"/>
    <lineage>
        <taxon>Eukaryota</taxon>
        <taxon>Viridiplantae</taxon>
        <taxon>Streptophyta</taxon>
        <taxon>Embryophyta</taxon>
        <taxon>Tracheophyta</taxon>
        <taxon>Polypodiopsida</taxon>
        <taxon>Polypodiidae</taxon>
        <taxon>Polypodiales</taxon>
        <taxon>Pteridineae</taxon>
        <taxon>Pteridaceae</taxon>
        <taxon>Vittarioideae</taxon>
        <taxon>Adiantum</taxon>
    </lineage>
</organism>
<name>A0A9D4Z9D2_ADICA</name>
<evidence type="ECO:0000313" key="1">
    <source>
        <dbReference type="EMBL" id="KAI5066489.1"/>
    </source>
</evidence>
<reference evidence="1" key="1">
    <citation type="submission" date="2021-01" db="EMBL/GenBank/DDBJ databases">
        <title>Adiantum capillus-veneris genome.</title>
        <authorList>
            <person name="Fang Y."/>
            <person name="Liao Q."/>
        </authorList>
    </citation>
    <scope>NUCLEOTIDE SEQUENCE</scope>
    <source>
        <strain evidence="1">H3</strain>
        <tissue evidence="1">Leaf</tissue>
    </source>
</reference>
<accession>A0A9D4Z9D2</accession>
<comment type="caution">
    <text evidence="1">The sequence shown here is derived from an EMBL/GenBank/DDBJ whole genome shotgun (WGS) entry which is preliminary data.</text>
</comment>
<dbReference type="AlphaFoldDB" id="A0A9D4Z9D2"/>
<sequence length="115" mass="12523">MNRTLVPKYSINGKGFKAKVSGLGVGRVYSIGKSQKTKLNGVASNGLGCHDMQEHDGTNSKAVYRADFRQAGLNGRKGVTAQNSLVDEECKLFGVRSDSQRVAKRSVRVPNKPWN</sequence>
<protein>
    <submittedName>
        <fullName evidence="1">Uncharacterized protein</fullName>
    </submittedName>
</protein>
<dbReference type="Proteomes" id="UP000886520">
    <property type="component" value="Chromosome 18"/>
</dbReference>
<dbReference type="EMBL" id="JABFUD020000018">
    <property type="protein sequence ID" value="KAI5066489.1"/>
    <property type="molecule type" value="Genomic_DNA"/>
</dbReference>
<gene>
    <name evidence="1" type="ORF">GOP47_0019113</name>
</gene>
<keyword evidence="2" id="KW-1185">Reference proteome</keyword>
<proteinExistence type="predicted"/>